<gene>
    <name evidence="2" type="ORF">P8634_10925</name>
</gene>
<feature type="coiled-coil region" evidence="1">
    <location>
        <begin position="219"/>
        <end position="246"/>
    </location>
</feature>
<evidence type="ECO:0000256" key="1">
    <source>
        <dbReference type="SAM" id="Coils"/>
    </source>
</evidence>
<geneLocation type="plasmid" evidence="2 3">
    <name>pMSJK0025</name>
</geneLocation>
<dbReference type="AlphaFoldDB" id="A0AAJ5ZZL7"/>
<accession>A0AAJ5ZZL7</accession>
<name>A0AAJ5ZZL7_LIMFE</name>
<dbReference type="RefSeq" id="WP_278319365.1">
    <property type="nucleotide sequence ID" value="NZ_CP121469.1"/>
</dbReference>
<evidence type="ECO:0000313" key="2">
    <source>
        <dbReference type="EMBL" id="WFR90191.1"/>
    </source>
</evidence>
<organism evidence="2 3">
    <name type="scientific">Limosilactobacillus fermentum</name>
    <name type="common">Lactobacillus fermentum</name>
    <dbReference type="NCBI Taxonomy" id="1613"/>
    <lineage>
        <taxon>Bacteria</taxon>
        <taxon>Bacillati</taxon>
        <taxon>Bacillota</taxon>
        <taxon>Bacilli</taxon>
        <taxon>Lactobacillales</taxon>
        <taxon>Lactobacillaceae</taxon>
        <taxon>Limosilactobacillus</taxon>
    </lineage>
</organism>
<proteinExistence type="predicted"/>
<evidence type="ECO:0000313" key="3">
    <source>
        <dbReference type="Proteomes" id="UP001218104"/>
    </source>
</evidence>
<sequence>MADDDIKLTIGDDGYIHLAKSDLAQWLPSIDPSSKTWFVDGADTKVLAQAPTVSIDSTTGNWIINGTDSGVSGLGKIGPQGAPGQSALTFKVGSVSNGTNASVTNSGDDSNVVLDFVVPVGQAGKDGKDGVNSTIKVGNVTTDGATTTVTNSGTESAAVLDFNFPLGSYVTNDGLTNVLNGYVAKSALTSYYTTAQMDTKLSAKADLAMIANIADKDTVQTLSNKVDQLNAQVNSQAQTMVKLQDQINTVLAKLKQTTTTTA</sequence>
<reference evidence="2" key="1">
    <citation type="submission" date="2023-04" db="EMBL/GenBank/DDBJ databases">
        <title>Genomic of Limosilactobacillus fermentum MSJK0025.</title>
        <authorList>
            <person name="Yang S."/>
        </authorList>
    </citation>
    <scope>NUCLEOTIDE SEQUENCE</scope>
    <source>
        <strain evidence="2">MSJK0025</strain>
        <plasmid evidence="2">pMSJK0025</plasmid>
    </source>
</reference>
<dbReference type="Proteomes" id="UP001218104">
    <property type="component" value="Plasmid pMSJK0025"/>
</dbReference>
<keyword evidence="2" id="KW-0614">Plasmid</keyword>
<keyword evidence="1" id="KW-0175">Coiled coil</keyword>
<dbReference type="EMBL" id="CP121469">
    <property type="protein sequence ID" value="WFR90191.1"/>
    <property type="molecule type" value="Genomic_DNA"/>
</dbReference>
<protein>
    <submittedName>
        <fullName evidence="2">Uncharacterized protein</fullName>
    </submittedName>
</protein>